<evidence type="ECO:0008006" key="4">
    <source>
        <dbReference type="Google" id="ProtNLM"/>
    </source>
</evidence>
<keyword evidence="3" id="KW-1185">Reference proteome</keyword>
<name>A0A5B9Q740_9BACT</name>
<evidence type="ECO:0000256" key="1">
    <source>
        <dbReference type="SAM" id="SignalP"/>
    </source>
</evidence>
<gene>
    <name evidence="2" type="ORF">Pr1d_07940</name>
</gene>
<dbReference type="InterPro" id="IPR011473">
    <property type="entry name" value="DUF1579"/>
</dbReference>
<proteinExistence type="predicted"/>
<accession>A0A5B9Q740</accession>
<feature type="signal peptide" evidence="1">
    <location>
        <begin position="1"/>
        <end position="22"/>
    </location>
</feature>
<dbReference type="Proteomes" id="UP000323917">
    <property type="component" value="Chromosome"/>
</dbReference>
<protein>
    <recommendedName>
        <fullName evidence="4">DUF1579 domain-containing protein</fullName>
    </recommendedName>
</protein>
<evidence type="ECO:0000313" key="2">
    <source>
        <dbReference type="EMBL" id="QEG33530.1"/>
    </source>
</evidence>
<reference evidence="2 3" key="1">
    <citation type="submission" date="2019-08" db="EMBL/GenBank/DDBJ databases">
        <title>Deep-cultivation of Planctomycetes and their phenomic and genomic characterization uncovers novel biology.</title>
        <authorList>
            <person name="Wiegand S."/>
            <person name="Jogler M."/>
            <person name="Boedeker C."/>
            <person name="Pinto D."/>
            <person name="Vollmers J."/>
            <person name="Rivas-Marin E."/>
            <person name="Kohn T."/>
            <person name="Peeters S.H."/>
            <person name="Heuer A."/>
            <person name="Rast P."/>
            <person name="Oberbeckmann S."/>
            <person name="Bunk B."/>
            <person name="Jeske O."/>
            <person name="Meyerdierks A."/>
            <person name="Storesund J.E."/>
            <person name="Kallscheuer N."/>
            <person name="Luecker S."/>
            <person name="Lage O.M."/>
            <person name="Pohl T."/>
            <person name="Merkel B.J."/>
            <person name="Hornburger P."/>
            <person name="Mueller R.-W."/>
            <person name="Bruemmer F."/>
            <person name="Labrenz M."/>
            <person name="Spormann A.M."/>
            <person name="Op den Camp H."/>
            <person name="Overmann J."/>
            <person name="Amann R."/>
            <person name="Jetten M.S.M."/>
            <person name="Mascher T."/>
            <person name="Medema M.H."/>
            <person name="Devos D.P."/>
            <person name="Kaster A.-K."/>
            <person name="Ovreas L."/>
            <person name="Rohde M."/>
            <person name="Galperin M.Y."/>
            <person name="Jogler C."/>
        </authorList>
    </citation>
    <scope>NUCLEOTIDE SEQUENCE [LARGE SCALE GENOMIC DNA]</scope>
    <source>
        <strain evidence="2 3">Pr1d</strain>
    </source>
</reference>
<dbReference type="Pfam" id="PF07617">
    <property type="entry name" value="DUF1579"/>
    <property type="match status" value="1"/>
</dbReference>
<organism evidence="2 3">
    <name type="scientific">Bythopirellula goksoeyrii</name>
    <dbReference type="NCBI Taxonomy" id="1400387"/>
    <lineage>
        <taxon>Bacteria</taxon>
        <taxon>Pseudomonadati</taxon>
        <taxon>Planctomycetota</taxon>
        <taxon>Planctomycetia</taxon>
        <taxon>Pirellulales</taxon>
        <taxon>Lacipirellulaceae</taxon>
        <taxon>Bythopirellula</taxon>
    </lineage>
</organism>
<dbReference type="EMBL" id="CP042913">
    <property type="protein sequence ID" value="QEG33530.1"/>
    <property type="molecule type" value="Genomic_DNA"/>
</dbReference>
<evidence type="ECO:0000313" key="3">
    <source>
        <dbReference type="Proteomes" id="UP000323917"/>
    </source>
</evidence>
<dbReference type="RefSeq" id="WP_168205036.1">
    <property type="nucleotide sequence ID" value="NZ_CP042913.1"/>
</dbReference>
<keyword evidence="1" id="KW-0732">Signal</keyword>
<feature type="chain" id="PRO_5023036145" description="DUF1579 domain-containing protein" evidence="1">
    <location>
        <begin position="23"/>
        <end position="211"/>
    </location>
</feature>
<dbReference type="AlphaFoldDB" id="A0A5B9Q740"/>
<sequence precursor="true">MNTKILAASFGSLILGSALAVAATSTDASSSDQAQMQLPPGWTMEDMQAVMEAGTPGKMHERLAKDVGTWDCETTMWMVPDSEPMKSSGTATYTALMDGRFVKCEMDGEMPGMGPYHGLGIAGYDNVSKEFVSNWLDNHGTGIMNGTGELSSDGKTLTWEYTGNCPVTKQPIVMREVETVTGPNTKTMEMFGEDPKSGKEFKMMHIEFTKQ</sequence>
<dbReference type="KEGG" id="bgok:Pr1d_07940"/>